<dbReference type="GO" id="GO:0000978">
    <property type="term" value="F:RNA polymerase II cis-regulatory region sequence-specific DNA binding"/>
    <property type="evidence" value="ECO:0007669"/>
    <property type="project" value="TreeGrafter"/>
</dbReference>
<feature type="binding site" evidence="11">
    <location>
        <position position="5"/>
    </location>
    <ligand>
        <name>Zn(2+)</name>
        <dbReference type="ChEBI" id="CHEBI:29105"/>
    </ligand>
</feature>
<evidence type="ECO:0000256" key="11">
    <source>
        <dbReference type="PROSITE-ProRule" id="PRU01263"/>
    </source>
</evidence>
<keyword evidence="3" id="KW-0677">Repeat</keyword>
<feature type="binding site" evidence="11">
    <location>
        <position position="63"/>
    </location>
    <ligand>
        <name>Zn(2+)</name>
        <dbReference type="ChEBI" id="CHEBI:29105"/>
    </ligand>
</feature>
<protein>
    <submittedName>
        <fullName evidence="15">GDNF-inducible zinc finger protein 1</fullName>
    </submittedName>
</protein>
<dbReference type="FunFam" id="3.30.160.60:FF:000495">
    <property type="entry name" value="zinc finger protein 668"/>
    <property type="match status" value="1"/>
</dbReference>
<evidence type="ECO:0000256" key="6">
    <source>
        <dbReference type="ARBA" id="ARBA00023015"/>
    </source>
</evidence>
<keyword evidence="5 11" id="KW-0862">Zinc</keyword>
<dbReference type="PROSITE" id="PS51915">
    <property type="entry name" value="ZAD"/>
    <property type="match status" value="1"/>
</dbReference>
<feature type="domain" description="C2H2-type" evidence="13">
    <location>
        <begin position="347"/>
        <end position="374"/>
    </location>
</feature>
<dbReference type="SUPFAM" id="SSF57667">
    <property type="entry name" value="beta-beta-alpha zinc fingers"/>
    <property type="match status" value="5"/>
</dbReference>
<feature type="domain" description="C2H2-type" evidence="13">
    <location>
        <begin position="318"/>
        <end position="346"/>
    </location>
</feature>
<feature type="domain" description="C2H2-type" evidence="13">
    <location>
        <begin position="205"/>
        <end position="232"/>
    </location>
</feature>
<dbReference type="PANTHER" id="PTHR23226:SF416">
    <property type="entry name" value="FI01424P"/>
    <property type="match status" value="1"/>
</dbReference>
<comment type="subcellular location">
    <subcellularLocation>
        <location evidence="1">Nucleus</location>
    </subcellularLocation>
</comment>
<dbReference type="SUPFAM" id="SSF57716">
    <property type="entry name" value="Glucocorticoid receptor-like (DNA-binding domain)"/>
    <property type="match status" value="1"/>
</dbReference>
<dbReference type="FunFam" id="3.30.160.60:FF:000322">
    <property type="entry name" value="GDNF-inducible zinc finger protein 1"/>
    <property type="match status" value="1"/>
</dbReference>
<dbReference type="FunFam" id="3.30.160.60:FF:000145">
    <property type="entry name" value="Zinc finger protein 574"/>
    <property type="match status" value="1"/>
</dbReference>
<dbReference type="GO" id="GO:0008270">
    <property type="term" value="F:zinc ion binding"/>
    <property type="evidence" value="ECO:0007669"/>
    <property type="project" value="UniProtKB-UniRule"/>
</dbReference>
<organism evidence="15">
    <name type="scientific">Culex pipiens</name>
    <name type="common">House mosquito</name>
    <dbReference type="NCBI Taxonomy" id="7175"/>
    <lineage>
        <taxon>Eukaryota</taxon>
        <taxon>Metazoa</taxon>
        <taxon>Ecdysozoa</taxon>
        <taxon>Arthropoda</taxon>
        <taxon>Hexapoda</taxon>
        <taxon>Insecta</taxon>
        <taxon>Pterygota</taxon>
        <taxon>Neoptera</taxon>
        <taxon>Endopterygota</taxon>
        <taxon>Diptera</taxon>
        <taxon>Nematocera</taxon>
        <taxon>Culicoidea</taxon>
        <taxon>Culicidae</taxon>
        <taxon>Culicinae</taxon>
        <taxon>Culicini</taxon>
        <taxon>Culex</taxon>
        <taxon>Culex</taxon>
    </lineage>
</organism>
<dbReference type="EMBL" id="HBUE01122227">
    <property type="protein sequence ID" value="CAG6492920.1"/>
    <property type="molecule type" value="Transcribed_RNA"/>
</dbReference>
<keyword evidence="8" id="KW-0804">Transcription</keyword>
<evidence type="ECO:0000256" key="3">
    <source>
        <dbReference type="ARBA" id="ARBA00022737"/>
    </source>
</evidence>
<evidence type="ECO:0000313" key="15">
    <source>
        <dbReference type="EMBL" id="CAG6492920.1"/>
    </source>
</evidence>
<feature type="domain" description="C2H2-type" evidence="13">
    <location>
        <begin position="148"/>
        <end position="175"/>
    </location>
</feature>
<evidence type="ECO:0000256" key="4">
    <source>
        <dbReference type="ARBA" id="ARBA00022771"/>
    </source>
</evidence>
<evidence type="ECO:0000256" key="7">
    <source>
        <dbReference type="ARBA" id="ARBA00023125"/>
    </source>
</evidence>
<name>A0A8D8CFE7_CULPI</name>
<evidence type="ECO:0000259" key="14">
    <source>
        <dbReference type="PROSITE" id="PS51915"/>
    </source>
</evidence>
<keyword evidence="4 10" id="KW-0863">Zinc-finger</keyword>
<sequence length="437" mass="50331">MDQLCRICLTSIADSISTNLLTSPVSTETTLMDMLNAICSPVFSSISEDEDFKTLPLDVCLECTGKILSSYELFQLCIASNKKLREMLLEQNKPVDVIDVHDTVEDEVEPNEGPSVKVDKSCEICHRVLKTSKSLSRHMTKIHQIKALTCDDCQQDFYSEESLQEHKLHHETEQLYDCPNCDSRFPTSSALKDHQQQVHSAGTTFLCTTCGKSFNNRSNLRQHSVRHSSQKRFACGECPARFHSKGSLKNHQLVHTKERPFGCDVCGTRFTMKHSLVKHRQIHTGEERPFGCSMCKQRFRNKHHLDRHQRVHSGEKPFKCKLCDRAFAQSNDLIKHSRTQHFGENLYPCSRCEGSFRLLVELKDHYRVHFQGEEDHIVEEAGEEVRFTSVSMIERRLEQKQEKMREEQGSRRRQQKEGKSQIRLEQVVAPSVNIPTL</sequence>
<dbReference type="AlphaFoldDB" id="A0A8D8CFE7"/>
<evidence type="ECO:0000256" key="8">
    <source>
        <dbReference type="ARBA" id="ARBA00023163"/>
    </source>
</evidence>
<evidence type="ECO:0000256" key="10">
    <source>
        <dbReference type="PROSITE-ProRule" id="PRU00042"/>
    </source>
</evidence>
<feature type="domain" description="C2H2-type" evidence="13">
    <location>
        <begin position="290"/>
        <end position="317"/>
    </location>
</feature>
<evidence type="ECO:0000256" key="1">
    <source>
        <dbReference type="ARBA" id="ARBA00004123"/>
    </source>
</evidence>
<dbReference type="SMART" id="SM00868">
    <property type="entry name" value="zf-AD"/>
    <property type="match status" value="1"/>
</dbReference>
<feature type="compositionally biased region" description="Basic and acidic residues" evidence="12">
    <location>
        <begin position="400"/>
        <end position="422"/>
    </location>
</feature>
<dbReference type="InterPro" id="IPR036236">
    <property type="entry name" value="Znf_C2H2_sf"/>
</dbReference>
<evidence type="ECO:0000259" key="13">
    <source>
        <dbReference type="PROSITE" id="PS50157"/>
    </source>
</evidence>
<keyword evidence="9" id="KW-0539">Nucleus</keyword>
<keyword evidence="6" id="KW-0805">Transcription regulation</keyword>
<feature type="binding site" evidence="11">
    <location>
        <position position="60"/>
    </location>
    <ligand>
        <name>Zn(2+)</name>
        <dbReference type="ChEBI" id="CHEBI:29105"/>
    </ligand>
</feature>
<evidence type="ECO:0000256" key="9">
    <source>
        <dbReference type="ARBA" id="ARBA00023242"/>
    </source>
</evidence>
<dbReference type="FunFam" id="3.30.160.60:FF:000100">
    <property type="entry name" value="Zinc finger 45-like"/>
    <property type="match status" value="1"/>
</dbReference>
<keyword evidence="2 11" id="KW-0479">Metal-binding</keyword>
<dbReference type="Gene3D" id="3.30.160.60">
    <property type="entry name" value="Classic Zinc Finger"/>
    <property type="match status" value="7"/>
</dbReference>
<dbReference type="PROSITE" id="PS50157">
    <property type="entry name" value="ZINC_FINGER_C2H2_2"/>
    <property type="match status" value="8"/>
</dbReference>
<dbReference type="InterPro" id="IPR012934">
    <property type="entry name" value="Znf_AD"/>
</dbReference>
<evidence type="ECO:0000256" key="2">
    <source>
        <dbReference type="ARBA" id="ARBA00022723"/>
    </source>
</evidence>
<dbReference type="Pfam" id="PF00096">
    <property type="entry name" value="zf-C2H2"/>
    <property type="match status" value="7"/>
</dbReference>
<evidence type="ECO:0000256" key="12">
    <source>
        <dbReference type="SAM" id="MobiDB-lite"/>
    </source>
</evidence>
<accession>A0A8D8CFE7</accession>
<dbReference type="GO" id="GO:0045892">
    <property type="term" value="P:negative regulation of DNA-templated transcription"/>
    <property type="evidence" value="ECO:0007669"/>
    <property type="project" value="UniProtKB-ARBA"/>
</dbReference>
<feature type="binding site" evidence="11">
    <location>
        <position position="8"/>
    </location>
    <ligand>
        <name>Zn(2+)</name>
        <dbReference type="ChEBI" id="CHEBI:29105"/>
    </ligand>
</feature>
<proteinExistence type="predicted"/>
<dbReference type="PROSITE" id="PS00028">
    <property type="entry name" value="ZINC_FINGER_C2H2_1"/>
    <property type="match status" value="9"/>
</dbReference>
<feature type="domain" description="ZAD" evidence="14">
    <location>
        <begin position="3"/>
        <end position="87"/>
    </location>
</feature>
<feature type="region of interest" description="Disordered" evidence="12">
    <location>
        <begin position="400"/>
        <end position="424"/>
    </location>
</feature>
<dbReference type="GO" id="GO:0000981">
    <property type="term" value="F:DNA-binding transcription factor activity, RNA polymerase II-specific"/>
    <property type="evidence" value="ECO:0007669"/>
    <property type="project" value="TreeGrafter"/>
</dbReference>
<dbReference type="GO" id="GO:0005634">
    <property type="term" value="C:nucleus"/>
    <property type="evidence" value="ECO:0007669"/>
    <property type="project" value="UniProtKB-SubCell"/>
</dbReference>
<dbReference type="PANTHER" id="PTHR23226">
    <property type="entry name" value="ZINC FINGER AND SCAN DOMAIN-CONTAINING"/>
    <property type="match status" value="1"/>
</dbReference>
<feature type="domain" description="C2H2-type" evidence="13">
    <location>
        <begin position="233"/>
        <end position="260"/>
    </location>
</feature>
<feature type="domain" description="C2H2-type" evidence="13">
    <location>
        <begin position="261"/>
        <end position="288"/>
    </location>
</feature>
<feature type="domain" description="C2H2-type" evidence="13">
    <location>
        <begin position="176"/>
        <end position="204"/>
    </location>
</feature>
<dbReference type="InterPro" id="IPR013087">
    <property type="entry name" value="Znf_C2H2_type"/>
</dbReference>
<evidence type="ECO:0000256" key="5">
    <source>
        <dbReference type="ARBA" id="ARBA00022833"/>
    </source>
</evidence>
<dbReference type="SMART" id="SM00355">
    <property type="entry name" value="ZnF_C2H2"/>
    <property type="match status" value="9"/>
</dbReference>
<reference evidence="15" key="1">
    <citation type="submission" date="2021-05" db="EMBL/GenBank/DDBJ databases">
        <authorList>
            <person name="Alioto T."/>
            <person name="Alioto T."/>
            <person name="Gomez Garrido J."/>
        </authorList>
    </citation>
    <scope>NUCLEOTIDE SEQUENCE</scope>
</reference>
<keyword evidence="7" id="KW-0238">DNA-binding</keyword>